<evidence type="ECO:0000256" key="5">
    <source>
        <dbReference type="SAM" id="Phobius"/>
    </source>
</evidence>
<dbReference type="OrthoDB" id="10062876at2759"/>
<dbReference type="PANTHER" id="PTHR43341:SF18">
    <property type="entry name" value="AMINO ACID PERMEASE_ SLC12A DOMAIN-CONTAINING PROTEIN"/>
    <property type="match status" value="1"/>
</dbReference>
<dbReference type="EMBL" id="ML769387">
    <property type="protein sequence ID" value="KAE9409570.1"/>
    <property type="molecule type" value="Genomic_DNA"/>
</dbReference>
<dbReference type="InterPro" id="IPR004841">
    <property type="entry name" value="AA-permease/SLC12A_dom"/>
</dbReference>
<comment type="subcellular location">
    <subcellularLocation>
        <location evidence="1">Membrane</location>
        <topology evidence="1">Multi-pass membrane protein</topology>
    </subcellularLocation>
</comment>
<dbReference type="GO" id="GO:0015171">
    <property type="term" value="F:amino acid transmembrane transporter activity"/>
    <property type="evidence" value="ECO:0007669"/>
    <property type="project" value="TreeGrafter"/>
</dbReference>
<feature type="transmembrane region" description="Helical" evidence="5">
    <location>
        <begin position="118"/>
        <end position="138"/>
    </location>
</feature>
<evidence type="ECO:0000256" key="2">
    <source>
        <dbReference type="ARBA" id="ARBA00022692"/>
    </source>
</evidence>
<evidence type="ECO:0000256" key="3">
    <source>
        <dbReference type="ARBA" id="ARBA00022989"/>
    </source>
</evidence>
<feature type="transmembrane region" description="Helical" evidence="5">
    <location>
        <begin position="182"/>
        <end position="201"/>
    </location>
</feature>
<sequence length="265" mass="28671">MIIALAGTIETGLFLGSGRALATGGPLGPAPHAHVPLSGSIFRQAEYLFDPTLSFAQGWNTIYGNCVGLPCITAAVLRECWTTSVNNGVWITILALLVIMSNLFFVRSPFVIAASNAGISVVPHIVNAVVLTSAWLSANSGMLGGSRTLYGLAREDNASTVFLWFQDLVSAAALIGWCIICLVYLVGFLSFALILTAGYPVFTYGEWDTETFIFVYFNTPLIFILSSGCKWIKGMKVVSYNDMPIWYYLDIAKQNSEPPETPLCG</sequence>
<evidence type="ECO:0000256" key="4">
    <source>
        <dbReference type="ARBA" id="ARBA00023136"/>
    </source>
</evidence>
<dbReference type="InterPro" id="IPR050524">
    <property type="entry name" value="APC_YAT"/>
</dbReference>
<organism evidence="7 8">
    <name type="scientific">Gymnopus androsaceus JB14</name>
    <dbReference type="NCBI Taxonomy" id="1447944"/>
    <lineage>
        <taxon>Eukaryota</taxon>
        <taxon>Fungi</taxon>
        <taxon>Dikarya</taxon>
        <taxon>Basidiomycota</taxon>
        <taxon>Agaricomycotina</taxon>
        <taxon>Agaricomycetes</taxon>
        <taxon>Agaricomycetidae</taxon>
        <taxon>Agaricales</taxon>
        <taxon>Marasmiineae</taxon>
        <taxon>Omphalotaceae</taxon>
        <taxon>Gymnopus</taxon>
    </lineage>
</organism>
<name>A0A6A4IHV4_9AGAR</name>
<gene>
    <name evidence="7" type="ORF">BT96DRAFT_1084982</name>
</gene>
<evidence type="ECO:0000313" key="7">
    <source>
        <dbReference type="EMBL" id="KAE9409570.1"/>
    </source>
</evidence>
<keyword evidence="3 5" id="KW-1133">Transmembrane helix</keyword>
<dbReference type="PANTHER" id="PTHR43341">
    <property type="entry name" value="AMINO ACID PERMEASE"/>
    <property type="match status" value="1"/>
</dbReference>
<protein>
    <recommendedName>
        <fullName evidence="6">Amino acid permease/ SLC12A domain-containing protein</fullName>
    </recommendedName>
</protein>
<feature type="transmembrane region" description="Helical" evidence="5">
    <location>
        <begin position="213"/>
        <end position="232"/>
    </location>
</feature>
<feature type="domain" description="Amino acid permease/ SLC12A" evidence="6">
    <location>
        <begin position="108"/>
        <end position="163"/>
    </location>
</feature>
<keyword evidence="4 5" id="KW-0472">Membrane</keyword>
<reference evidence="7" key="1">
    <citation type="journal article" date="2019" name="Environ. Microbiol.">
        <title>Fungal ecological strategies reflected in gene transcription - a case study of two litter decomposers.</title>
        <authorList>
            <person name="Barbi F."/>
            <person name="Kohler A."/>
            <person name="Barry K."/>
            <person name="Baskaran P."/>
            <person name="Daum C."/>
            <person name="Fauchery L."/>
            <person name="Ihrmark K."/>
            <person name="Kuo A."/>
            <person name="LaButti K."/>
            <person name="Lipzen A."/>
            <person name="Morin E."/>
            <person name="Grigoriev I.V."/>
            <person name="Henrissat B."/>
            <person name="Lindahl B."/>
            <person name="Martin F."/>
        </authorList>
    </citation>
    <scope>NUCLEOTIDE SEQUENCE</scope>
    <source>
        <strain evidence="7">JB14</strain>
    </source>
</reference>
<dbReference type="Proteomes" id="UP000799118">
    <property type="component" value="Unassembled WGS sequence"/>
</dbReference>
<evidence type="ECO:0000259" key="6">
    <source>
        <dbReference type="Pfam" id="PF00324"/>
    </source>
</evidence>
<dbReference type="GO" id="GO:0016020">
    <property type="term" value="C:membrane"/>
    <property type="evidence" value="ECO:0007669"/>
    <property type="project" value="UniProtKB-SubCell"/>
</dbReference>
<dbReference type="Pfam" id="PF00324">
    <property type="entry name" value="AA_permease"/>
    <property type="match status" value="1"/>
</dbReference>
<keyword evidence="8" id="KW-1185">Reference proteome</keyword>
<accession>A0A6A4IHV4</accession>
<evidence type="ECO:0000256" key="1">
    <source>
        <dbReference type="ARBA" id="ARBA00004141"/>
    </source>
</evidence>
<proteinExistence type="predicted"/>
<feature type="transmembrane region" description="Helical" evidence="5">
    <location>
        <begin position="88"/>
        <end position="106"/>
    </location>
</feature>
<dbReference type="Gene3D" id="1.20.1740.10">
    <property type="entry name" value="Amino acid/polyamine transporter I"/>
    <property type="match status" value="2"/>
</dbReference>
<dbReference type="AlphaFoldDB" id="A0A6A4IHV4"/>
<keyword evidence="2 5" id="KW-0812">Transmembrane</keyword>
<evidence type="ECO:0000313" key="8">
    <source>
        <dbReference type="Proteomes" id="UP000799118"/>
    </source>
</evidence>